<dbReference type="InterPro" id="IPR001173">
    <property type="entry name" value="Glyco_trans_2-like"/>
</dbReference>
<accession>A0AA42BTX2</accession>
<dbReference type="GO" id="GO:0016758">
    <property type="term" value="F:hexosyltransferase activity"/>
    <property type="evidence" value="ECO:0007669"/>
    <property type="project" value="UniProtKB-ARBA"/>
</dbReference>
<sequence length="281" mass="31034">MTAADGRVRASVCMATYNGSAYVAEQIESIVAQLGPDDELVIVDDCSPDDTVAVVVQTIDRLGESRVTLTRADSNQGYVRAFEAAIKRSRGRYVFLSDQDDVWAPGRHERMIEGLRSKLVVAGNHSILGRNGARLWYPPLKPRMDRTPLRNLFAVLIGYRPYFGCAMGFRREAIEGGILPMPGYLHESHDVWIAITGNVRRSIRHLDEVVVERRLHDSNQTPLGIRGLGTILGARRMFVRLILEAARRTRVARGGLSGRRRGGAVPSGRPDRGPGGRPAAR</sequence>
<comment type="caution">
    <text evidence="3">The sequence shown here is derived from an EMBL/GenBank/DDBJ whole genome shotgun (WGS) entry which is preliminary data.</text>
</comment>
<feature type="region of interest" description="Disordered" evidence="1">
    <location>
        <begin position="254"/>
        <end position="281"/>
    </location>
</feature>
<organism evidence="3 4">
    <name type="scientific">Herbiconiux oxytropis</name>
    <dbReference type="NCBI Taxonomy" id="2970915"/>
    <lineage>
        <taxon>Bacteria</taxon>
        <taxon>Bacillati</taxon>
        <taxon>Actinomycetota</taxon>
        <taxon>Actinomycetes</taxon>
        <taxon>Micrococcales</taxon>
        <taxon>Microbacteriaceae</taxon>
        <taxon>Herbiconiux</taxon>
    </lineage>
</organism>
<feature type="domain" description="Glycosyltransferase 2-like" evidence="2">
    <location>
        <begin position="11"/>
        <end position="175"/>
    </location>
</feature>
<dbReference type="EMBL" id="JANLCK010000003">
    <property type="protein sequence ID" value="MCS5725631.1"/>
    <property type="molecule type" value="Genomic_DNA"/>
</dbReference>
<keyword evidence="3" id="KW-0328">Glycosyltransferase</keyword>
<dbReference type="AlphaFoldDB" id="A0AA42BTX2"/>
<dbReference type="Pfam" id="PF00535">
    <property type="entry name" value="Glycos_transf_2"/>
    <property type="match status" value="1"/>
</dbReference>
<reference evidence="3" key="1">
    <citation type="submission" date="2022-08" db="EMBL/GenBank/DDBJ databases">
        <authorList>
            <person name="Deng Y."/>
            <person name="Han X.-F."/>
            <person name="Zhang Y.-Q."/>
        </authorList>
    </citation>
    <scope>NUCLEOTIDE SEQUENCE</scope>
    <source>
        <strain evidence="3">CPCC 203407</strain>
    </source>
</reference>
<dbReference type="Proteomes" id="UP001165587">
    <property type="component" value="Unassembled WGS sequence"/>
</dbReference>
<gene>
    <name evidence="3" type="ORF">N1028_06950</name>
</gene>
<name>A0AA42BTX2_9MICO</name>
<protein>
    <submittedName>
        <fullName evidence="3">Glycosyltransferase</fullName>
        <ecNumber evidence="3">2.4.-.-</ecNumber>
    </submittedName>
</protein>
<proteinExistence type="predicted"/>
<dbReference type="PANTHER" id="PTHR22916:SF3">
    <property type="entry name" value="UDP-GLCNAC:BETAGAL BETA-1,3-N-ACETYLGLUCOSAMINYLTRANSFERASE-LIKE PROTEIN 1"/>
    <property type="match status" value="1"/>
</dbReference>
<evidence type="ECO:0000256" key="1">
    <source>
        <dbReference type="SAM" id="MobiDB-lite"/>
    </source>
</evidence>
<keyword evidence="4" id="KW-1185">Reference proteome</keyword>
<dbReference type="EC" id="2.4.-.-" evidence="3"/>
<dbReference type="PANTHER" id="PTHR22916">
    <property type="entry name" value="GLYCOSYLTRANSFERASE"/>
    <property type="match status" value="1"/>
</dbReference>
<evidence type="ECO:0000313" key="3">
    <source>
        <dbReference type="EMBL" id="MCS5725631.1"/>
    </source>
</evidence>
<evidence type="ECO:0000259" key="2">
    <source>
        <dbReference type="Pfam" id="PF00535"/>
    </source>
</evidence>
<dbReference type="InterPro" id="IPR029044">
    <property type="entry name" value="Nucleotide-diphossugar_trans"/>
</dbReference>
<dbReference type="Gene3D" id="3.90.550.10">
    <property type="entry name" value="Spore Coat Polysaccharide Biosynthesis Protein SpsA, Chain A"/>
    <property type="match status" value="1"/>
</dbReference>
<dbReference type="SUPFAM" id="SSF53448">
    <property type="entry name" value="Nucleotide-diphospho-sugar transferases"/>
    <property type="match status" value="1"/>
</dbReference>
<keyword evidence="3" id="KW-0808">Transferase</keyword>
<evidence type="ECO:0000313" key="4">
    <source>
        <dbReference type="Proteomes" id="UP001165587"/>
    </source>
</evidence>
<dbReference type="RefSeq" id="WP_259526180.1">
    <property type="nucleotide sequence ID" value="NZ_JANLCK010000003.1"/>
</dbReference>